<reference evidence="2 3" key="1">
    <citation type="submission" date="2023-09" db="EMBL/GenBank/DDBJ databases">
        <authorList>
            <person name="Rey-Velasco X."/>
        </authorList>
    </citation>
    <scope>NUCLEOTIDE SEQUENCE [LARGE SCALE GENOMIC DNA]</scope>
    <source>
        <strain evidence="2 3">P385</strain>
    </source>
</reference>
<proteinExistence type="predicted"/>
<dbReference type="Pfam" id="PF11684">
    <property type="entry name" value="DUF3280"/>
    <property type="match status" value="1"/>
</dbReference>
<accession>A0ABU3BBD7</accession>
<evidence type="ECO:0000313" key="2">
    <source>
        <dbReference type="EMBL" id="MDT0619127.1"/>
    </source>
</evidence>
<comment type="caution">
    <text evidence="2">The sequence shown here is derived from an EMBL/GenBank/DDBJ whole genome shotgun (WGS) entry which is preliminary data.</text>
</comment>
<dbReference type="InterPro" id="IPR021698">
    <property type="entry name" value="DUF3280"/>
</dbReference>
<evidence type="ECO:0000256" key="1">
    <source>
        <dbReference type="SAM" id="MobiDB-lite"/>
    </source>
</evidence>
<dbReference type="Proteomes" id="UP001259982">
    <property type="component" value="Unassembled WGS sequence"/>
</dbReference>
<dbReference type="RefSeq" id="WP_311659459.1">
    <property type="nucleotide sequence ID" value="NZ_JAVRHY010000011.1"/>
</dbReference>
<organism evidence="2 3">
    <name type="scientific">Spectribacter acetivorans</name>
    <dbReference type="NCBI Taxonomy" id="3075603"/>
    <lineage>
        <taxon>Bacteria</taxon>
        <taxon>Pseudomonadati</taxon>
        <taxon>Pseudomonadota</taxon>
        <taxon>Gammaproteobacteria</taxon>
        <taxon>Salinisphaerales</taxon>
        <taxon>Salinisphaeraceae</taxon>
        <taxon>Spectribacter</taxon>
    </lineage>
</organism>
<protein>
    <submittedName>
        <fullName evidence="2">DUF3280 domain-containing protein</fullName>
    </submittedName>
</protein>
<gene>
    <name evidence="2" type="ORF">RM531_11640</name>
</gene>
<name>A0ABU3BBD7_9GAMM</name>
<evidence type="ECO:0000313" key="3">
    <source>
        <dbReference type="Proteomes" id="UP001259982"/>
    </source>
</evidence>
<feature type="compositionally biased region" description="Low complexity" evidence="1">
    <location>
        <begin position="190"/>
        <end position="206"/>
    </location>
</feature>
<keyword evidence="3" id="KW-1185">Reference proteome</keyword>
<feature type="region of interest" description="Disordered" evidence="1">
    <location>
        <begin position="172"/>
        <end position="206"/>
    </location>
</feature>
<sequence>MAGGLTLGTIAQASDRDCRSVAILPFDLLDSSVQADIEGRQAEDIARARRATERARKLLANLPAFCPVDVAPAASAIDQARQRYRYLHRCNGCELDIARQLDADLVLVGWAQKVSSLILNINAVIREVDTGIDLAGGSVDMRSNTNEAWRRATRTLVSDILRRSYNATVSKVQSPEAAKSTIPRRIELTSRANPAAPSAASASGSR</sequence>
<dbReference type="EMBL" id="JAVRHY010000011">
    <property type="protein sequence ID" value="MDT0619127.1"/>
    <property type="molecule type" value="Genomic_DNA"/>
</dbReference>